<gene>
    <name evidence="3" type="ORF">SAMN02745123_03745</name>
</gene>
<reference evidence="4" key="1">
    <citation type="submission" date="2016-11" db="EMBL/GenBank/DDBJ databases">
        <authorList>
            <person name="Varghese N."/>
            <person name="Submissions S."/>
        </authorList>
    </citation>
    <scope>NUCLEOTIDE SEQUENCE [LARGE SCALE GENOMIC DNA]</scope>
    <source>
        <strain evidence="4">DSM 10349</strain>
    </source>
</reference>
<dbReference type="RefSeq" id="WP_072917372.1">
    <property type="nucleotide sequence ID" value="NZ_FRAR01000034.1"/>
</dbReference>
<protein>
    <submittedName>
        <fullName evidence="3">N-acetylmuramoyl-L-alanine amidase</fullName>
    </submittedName>
</protein>
<evidence type="ECO:0000259" key="2">
    <source>
        <dbReference type="SMART" id="SM00701"/>
    </source>
</evidence>
<dbReference type="CDD" id="cd06583">
    <property type="entry name" value="PGRP"/>
    <property type="match status" value="1"/>
</dbReference>
<dbReference type="InterPro" id="IPR015510">
    <property type="entry name" value="PGRP"/>
</dbReference>
<dbReference type="PANTHER" id="PTHR11022">
    <property type="entry name" value="PEPTIDOGLYCAN RECOGNITION PROTEIN"/>
    <property type="match status" value="1"/>
</dbReference>
<dbReference type="SUPFAM" id="SSF55846">
    <property type="entry name" value="N-acetylmuramoyl-L-alanine amidase-like"/>
    <property type="match status" value="1"/>
</dbReference>
<evidence type="ECO:0000313" key="3">
    <source>
        <dbReference type="EMBL" id="SHK96642.1"/>
    </source>
</evidence>
<dbReference type="InterPro" id="IPR002502">
    <property type="entry name" value="Amidase_domain"/>
</dbReference>
<accession>A0A1M6WS99</accession>
<dbReference type="Proteomes" id="UP000183997">
    <property type="component" value="Unassembled WGS sequence"/>
</dbReference>
<dbReference type="PANTHER" id="PTHR11022:SF41">
    <property type="entry name" value="PEPTIDOGLYCAN-RECOGNITION PROTEIN LC-RELATED"/>
    <property type="match status" value="1"/>
</dbReference>
<dbReference type="EMBL" id="FRAR01000034">
    <property type="protein sequence ID" value="SHK96642.1"/>
    <property type="molecule type" value="Genomic_DNA"/>
</dbReference>
<dbReference type="Pfam" id="PF01510">
    <property type="entry name" value="Amidase_2"/>
    <property type="match status" value="1"/>
</dbReference>
<dbReference type="SMART" id="SM00701">
    <property type="entry name" value="PGRP"/>
    <property type="match status" value="1"/>
</dbReference>
<comment type="similarity">
    <text evidence="1">Belongs to the N-acetylmuramoyl-L-alanine amidase 2 family.</text>
</comment>
<dbReference type="GO" id="GO:0008270">
    <property type="term" value="F:zinc ion binding"/>
    <property type="evidence" value="ECO:0007669"/>
    <property type="project" value="InterPro"/>
</dbReference>
<sequence length="212" mass="24166">MREFFSQPHNFSFKDLLAIVFSGSFLYYAYCALTSDKALDLVDTMVPLIGIILGGYFGQEAIQAWKNTEPMLKNRGQRKVNYVTIIEEKYKWNGDLSPRKETDYIVLHHADASQCTAQDIHRWHLSRGWTGIGYHYFARKDGTVYRGRPRDVIGAHTQGHNSICAEGDYELETMSLAQLKAIAELVAELKTIYPKVGIRSYRLLLAQALGIR</sequence>
<feature type="domain" description="Peptidoglycan recognition protein family" evidence="2">
    <location>
        <begin position="84"/>
        <end position="202"/>
    </location>
</feature>
<dbReference type="InterPro" id="IPR006619">
    <property type="entry name" value="PGRP_domain_met/bac"/>
</dbReference>
<name>A0A1M6WS99_9FIRM</name>
<dbReference type="GO" id="GO:0008745">
    <property type="term" value="F:N-acetylmuramoyl-L-alanine amidase activity"/>
    <property type="evidence" value="ECO:0007669"/>
    <property type="project" value="InterPro"/>
</dbReference>
<proteinExistence type="inferred from homology"/>
<dbReference type="AlphaFoldDB" id="A0A1M6WS99"/>
<dbReference type="STRING" id="1121421.SAMN02745123_03745"/>
<keyword evidence="4" id="KW-1185">Reference proteome</keyword>
<dbReference type="GO" id="GO:0009253">
    <property type="term" value="P:peptidoglycan catabolic process"/>
    <property type="evidence" value="ECO:0007669"/>
    <property type="project" value="InterPro"/>
</dbReference>
<evidence type="ECO:0000256" key="1">
    <source>
        <dbReference type="ARBA" id="ARBA00007553"/>
    </source>
</evidence>
<dbReference type="InterPro" id="IPR036505">
    <property type="entry name" value="Amidase/PGRP_sf"/>
</dbReference>
<dbReference type="Gene3D" id="3.40.80.10">
    <property type="entry name" value="Peptidoglycan recognition protein-like"/>
    <property type="match status" value="1"/>
</dbReference>
<evidence type="ECO:0000313" key="4">
    <source>
        <dbReference type="Proteomes" id="UP000183997"/>
    </source>
</evidence>
<organism evidence="3 4">
    <name type="scientific">Desulforamulus aeronauticus DSM 10349</name>
    <dbReference type="NCBI Taxonomy" id="1121421"/>
    <lineage>
        <taxon>Bacteria</taxon>
        <taxon>Bacillati</taxon>
        <taxon>Bacillota</taxon>
        <taxon>Clostridia</taxon>
        <taxon>Eubacteriales</taxon>
        <taxon>Peptococcaceae</taxon>
        <taxon>Desulforamulus</taxon>
    </lineage>
</organism>